<feature type="region of interest" description="Disordered" evidence="1">
    <location>
        <begin position="234"/>
        <end position="274"/>
    </location>
</feature>
<evidence type="ECO:0000313" key="3">
    <source>
        <dbReference type="Proteomes" id="UP001497480"/>
    </source>
</evidence>
<dbReference type="AlphaFoldDB" id="A0AAV1Y431"/>
<organism evidence="2 3">
    <name type="scientific">Lupinus luteus</name>
    <name type="common">European yellow lupine</name>
    <dbReference type="NCBI Taxonomy" id="3873"/>
    <lineage>
        <taxon>Eukaryota</taxon>
        <taxon>Viridiplantae</taxon>
        <taxon>Streptophyta</taxon>
        <taxon>Embryophyta</taxon>
        <taxon>Tracheophyta</taxon>
        <taxon>Spermatophyta</taxon>
        <taxon>Magnoliopsida</taxon>
        <taxon>eudicotyledons</taxon>
        <taxon>Gunneridae</taxon>
        <taxon>Pentapetalae</taxon>
        <taxon>rosids</taxon>
        <taxon>fabids</taxon>
        <taxon>Fabales</taxon>
        <taxon>Fabaceae</taxon>
        <taxon>Papilionoideae</taxon>
        <taxon>50 kb inversion clade</taxon>
        <taxon>genistoids sensu lato</taxon>
        <taxon>core genistoids</taxon>
        <taxon>Genisteae</taxon>
        <taxon>Lupinus</taxon>
    </lineage>
</organism>
<protein>
    <recommendedName>
        <fullName evidence="4">DUF4283 domain-containing protein</fullName>
    </recommendedName>
</protein>
<accession>A0AAV1Y431</accession>
<evidence type="ECO:0000256" key="1">
    <source>
        <dbReference type="SAM" id="MobiDB-lite"/>
    </source>
</evidence>
<evidence type="ECO:0008006" key="4">
    <source>
        <dbReference type="Google" id="ProtNLM"/>
    </source>
</evidence>
<dbReference type="Proteomes" id="UP001497480">
    <property type="component" value="Unassembled WGS sequence"/>
</dbReference>
<reference evidence="2 3" key="1">
    <citation type="submission" date="2024-03" db="EMBL/GenBank/DDBJ databases">
        <authorList>
            <person name="Martinez-Hernandez J."/>
        </authorList>
    </citation>
    <scope>NUCLEOTIDE SEQUENCE [LARGE SCALE GENOMIC DNA]</scope>
</reference>
<dbReference type="PANTHER" id="PTHR34427:SF5">
    <property type="entry name" value="DUF4283 DOMAIN-CONTAINING PROTEIN"/>
    <property type="match status" value="1"/>
</dbReference>
<sequence length="429" mass="47871">MAPKHPVNFYRVINKEGSQPSWKDVMLNDKPSSTTGITETINLMQYNVPDSNLLLLENQLIGESFNWEDVHTLQQSLNREGVFSVKTIPIGGEMFMLKSDCQEDASCIFNEKEQWWKSIFKEVRCWSPSLYSLERKVWIRCLGVPIHAWSIDFFKAVTISIGEFIKVDSVTEKMEILDFARCFVASKNMGAIDKTLLVSIGYRQWEVRMVEDLGFEEVSRGWISSHFSKEVASDSIDSDVEDEDEWWPEGDSGGKDNEVLGSSEKEGTEEEELDISNGFKEGFTAVAEGKKDFFTNKGTCVTCDGKGVDVQSLKEVGGEKKGEHGDMGWMKEKARKGKGLFLIDLTDIGPIGDGLPNFLLQNGPENVASTSTIVPLIGNHMLLNKNVSEPVNNGDLDSTSNVKVGQLVDHEILGLDNNSDVLESVFKGR</sequence>
<feature type="compositionally biased region" description="Basic and acidic residues" evidence="1">
    <location>
        <begin position="252"/>
        <end position="266"/>
    </location>
</feature>
<dbReference type="EMBL" id="CAXHTB010000021">
    <property type="protein sequence ID" value="CAL0328736.1"/>
    <property type="molecule type" value="Genomic_DNA"/>
</dbReference>
<name>A0AAV1Y431_LUPLU</name>
<feature type="compositionally biased region" description="Acidic residues" evidence="1">
    <location>
        <begin position="236"/>
        <end position="248"/>
    </location>
</feature>
<proteinExistence type="predicted"/>
<keyword evidence="3" id="KW-1185">Reference proteome</keyword>
<gene>
    <name evidence="2" type="ORF">LLUT_LOCUS29796</name>
</gene>
<dbReference type="PANTHER" id="PTHR34427">
    <property type="entry name" value="DUF4283 DOMAIN PROTEIN"/>
    <property type="match status" value="1"/>
</dbReference>
<evidence type="ECO:0000313" key="2">
    <source>
        <dbReference type="EMBL" id="CAL0328736.1"/>
    </source>
</evidence>
<comment type="caution">
    <text evidence="2">The sequence shown here is derived from an EMBL/GenBank/DDBJ whole genome shotgun (WGS) entry which is preliminary data.</text>
</comment>